<keyword evidence="1" id="KW-0489">Methyltransferase</keyword>
<evidence type="ECO:0000313" key="5">
    <source>
        <dbReference type="Proteomes" id="UP001489004"/>
    </source>
</evidence>
<dbReference type="Gene3D" id="3.40.1280.10">
    <property type="match status" value="1"/>
</dbReference>
<dbReference type="SUPFAM" id="SSF48371">
    <property type="entry name" value="ARM repeat"/>
    <property type="match status" value="1"/>
</dbReference>
<organism evidence="4 5">
    <name type="scientific">[Myrmecia] bisecta</name>
    <dbReference type="NCBI Taxonomy" id="41462"/>
    <lineage>
        <taxon>Eukaryota</taxon>
        <taxon>Viridiplantae</taxon>
        <taxon>Chlorophyta</taxon>
        <taxon>core chlorophytes</taxon>
        <taxon>Trebouxiophyceae</taxon>
        <taxon>Trebouxiales</taxon>
        <taxon>Trebouxiaceae</taxon>
        <taxon>Myrmecia</taxon>
    </lineage>
</organism>
<dbReference type="Pfam" id="PF00588">
    <property type="entry name" value="SpoU_methylase"/>
    <property type="match status" value="1"/>
</dbReference>
<evidence type="ECO:0000256" key="2">
    <source>
        <dbReference type="ARBA" id="ARBA00022679"/>
    </source>
</evidence>
<gene>
    <name evidence="4" type="ORF">WJX72_011367</name>
</gene>
<dbReference type="PANTHER" id="PTHR12029">
    <property type="entry name" value="RNA METHYLTRANSFERASE"/>
    <property type="match status" value="1"/>
</dbReference>
<evidence type="ECO:0000256" key="1">
    <source>
        <dbReference type="ARBA" id="ARBA00022603"/>
    </source>
</evidence>
<keyword evidence="2" id="KW-0808">Transferase</keyword>
<protein>
    <recommendedName>
        <fullName evidence="3">tRNA/rRNA methyltransferase SpoU type domain-containing protein</fullName>
    </recommendedName>
</protein>
<dbReference type="InterPro" id="IPR045330">
    <property type="entry name" value="TRM3/TARBP1"/>
</dbReference>
<dbReference type="CDD" id="cd18091">
    <property type="entry name" value="SpoU-like_TRM3-like"/>
    <property type="match status" value="1"/>
</dbReference>
<name>A0AAW1P0V6_9CHLO</name>
<sequence length="1658" mass="177175">MPVFPIRVSGFPASGQLLSILQQLTGALSVDAPLDQRVSLLGATLSLTGIGAPHLTQELLHICKSEPLLQGSGGQEAGGLELQCLAAAVLLLRSAGSGCQEHLPDLATSLFLPVLASRLPAVAAKHAEVAGALAAALFQQPDHHLTVNVLALCATLLPSPAAAAQQDSSHSPTDASGDSSVSKKLPLHAVCHLVHAVLQQASLASQEKAESGAEVQQAALDLLFGPACALLWSEDDVQRQASLRVLLPALLQAALQQPGSTPMHSLQILWDHVRDLLHGNTRQHSTGLRALERFAPLLLPTSGAAGSLHFDIRQHDDFWGLLRSGLASTDSQDRKRALSILQHALGPEAARAASWAAWLSLFQLLEEFALYLIEDPWTSQIGSLQASGAAPDTSAPVLSGAGEGSSVDPECTDFAWMSVLWRRGFGHRSHQVQRLVMQSFLSRHWAPAQLAQIEAGFVVEGLLVNAAAPLVLEGEQAQMQESLADFLASYMTCVDAGRQRAVVDMLLNNLLREALPQVTLQVLVALLAHASTHAGLAAAGTEPAWLADVVSRLRSVTTFLSSYSSQRLHLQVYQGLVDTATALAPPPALCLGIAGALLEVLPLGQLQPGAELRGATQAWLLGSDSVHSSWFLAGARALLDELYAAPASGASANISDIAAWKQAANRWARLMLVGEDAAGPDKEALMRCLGEAAQQLYQRPYLPQGTAERTLLLLHALFQVSAQPARLSAAGGRGWLHQHLLLLSLQICDELAAYARSALQTFWAPWDLPVSSSLPSQAQPYALDHDPLACLPPFLQAAATRASLAARCTAAAWQAVQQPPTGSGACSESQRALAQPGVLGGVGRDRLVDAICRETEEAGRVIQNQAAESGSGSLASLDLLKWRALDAALAGCQAPGSSTVSQATVLRLLRQAVEAADAIHQHSMPSLLACIRFLLRYLLQHPEAIPDAAAAVAASPAEANGHAEPAGPMLAGVLWAVLRPCWTSYCDCDKKHAPLVAAWVDTALLSEVFQCEGPDDPRVALHEERGPVCWVMDQLIDAGKQSARLVSLAALQLCACLLRCPPVARYYTRHLQRLLMFAIDRGIMDGFEAAAASSLAAHEISQLSCLDPQLAAAVQATTMAPRITAVCCIYQLARIANDEGPATAYRQAAGAVGRQLWADLLELATGDPELRRGKYQAGSLLHRRKARLWQALCILARFVQQEAVPPALNTVWDMLQVGDVSSVRQYQEAIMVRLLLQCPDQALGLLLPVLQRYTRRYEGLPSMIMIAAQLLLHAAPAVRPAMLAPLFSAVLPWALDHHHATRAFAQLVLQLLMERFPEELALTASAPLQAMRQFMDANADLLRLRSSLGPDMRSYDPELATSPAGVFVQRLQNGAGEAVDLDGTTVEGASATLLERITDFLLAERAALRKDAAQAVAGMYSPRDNNTGNLAQASAAKADYQRKITPDISNAKLQASHQDRLEAAVTGLEVDMDALDLRDALAEAEGRKSSGVRQQLIVVGSLLGKAPNLAGLTRTAEAFRAAALVVADLKILKEHAYTSISVTAEQWIPIHQVPLPGLVSWLEGQRRAGYTLVGLEQTAGSRSLPDYDFPERTVLVLGREREGIPPDILACLDGTAEIPQLGFVRSLNVHVSGAIAMYEYTRQRLRTLTSDGAQTTST</sequence>
<dbReference type="InterPro" id="IPR029026">
    <property type="entry name" value="tRNA_m1G_MTases_N"/>
</dbReference>
<dbReference type="InterPro" id="IPR029028">
    <property type="entry name" value="Alpha/beta_knot_MTases"/>
</dbReference>
<dbReference type="InterPro" id="IPR001537">
    <property type="entry name" value="SpoU_MeTrfase"/>
</dbReference>
<accession>A0AAW1P0V6</accession>
<dbReference type="PANTHER" id="PTHR12029:SF11">
    <property type="entry name" value="METHYLTRANSFERASE TARBP1-RELATED"/>
    <property type="match status" value="1"/>
</dbReference>
<dbReference type="Proteomes" id="UP001489004">
    <property type="component" value="Unassembled WGS sequence"/>
</dbReference>
<feature type="domain" description="tRNA/rRNA methyltransferase SpoU type" evidence="3">
    <location>
        <begin position="1496"/>
        <end position="1638"/>
    </location>
</feature>
<dbReference type="SUPFAM" id="SSF75217">
    <property type="entry name" value="alpha/beta knot"/>
    <property type="match status" value="1"/>
</dbReference>
<dbReference type="GO" id="GO:0016423">
    <property type="term" value="F:tRNA (guanine) methyltransferase activity"/>
    <property type="evidence" value="ECO:0007669"/>
    <property type="project" value="InterPro"/>
</dbReference>
<dbReference type="InterPro" id="IPR044748">
    <property type="entry name" value="Trm3/TARBP1_C"/>
</dbReference>
<reference evidence="4 5" key="1">
    <citation type="journal article" date="2024" name="Nat. Commun.">
        <title>Phylogenomics reveals the evolutionary origins of lichenization in chlorophyte algae.</title>
        <authorList>
            <person name="Puginier C."/>
            <person name="Libourel C."/>
            <person name="Otte J."/>
            <person name="Skaloud P."/>
            <person name="Haon M."/>
            <person name="Grisel S."/>
            <person name="Petersen M."/>
            <person name="Berrin J.G."/>
            <person name="Delaux P.M."/>
            <person name="Dal Grande F."/>
            <person name="Keller J."/>
        </authorList>
    </citation>
    <scope>NUCLEOTIDE SEQUENCE [LARGE SCALE GENOMIC DNA]</scope>
    <source>
        <strain evidence="4 5">SAG 2043</strain>
    </source>
</reference>
<dbReference type="GO" id="GO:0030488">
    <property type="term" value="P:tRNA methylation"/>
    <property type="evidence" value="ECO:0007669"/>
    <property type="project" value="InterPro"/>
</dbReference>
<dbReference type="EMBL" id="JALJOR010000022">
    <property type="protein sequence ID" value="KAK9803310.1"/>
    <property type="molecule type" value="Genomic_DNA"/>
</dbReference>
<dbReference type="InterPro" id="IPR016024">
    <property type="entry name" value="ARM-type_fold"/>
</dbReference>
<comment type="caution">
    <text evidence="4">The sequence shown here is derived from an EMBL/GenBank/DDBJ whole genome shotgun (WGS) entry which is preliminary data.</text>
</comment>
<keyword evidence="5" id="KW-1185">Reference proteome</keyword>
<evidence type="ECO:0000313" key="4">
    <source>
        <dbReference type="EMBL" id="KAK9803310.1"/>
    </source>
</evidence>
<proteinExistence type="predicted"/>
<evidence type="ECO:0000259" key="3">
    <source>
        <dbReference type="Pfam" id="PF00588"/>
    </source>
</evidence>
<dbReference type="GO" id="GO:0003723">
    <property type="term" value="F:RNA binding"/>
    <property type="evidence" value="ECO:0007669"/>
    <property type="project" value="InterPro"/>
</dbReference>